<evidence type="ECO:0000256" key="3">
    <source>
        <dbReference type="ARBA" id="ARBA00022676"/>
    </source>
</evidence>
<feature type="transmembrane region" description="Helical" evidence="8">
    <location>
        <begin position="345"/>
        <end position="362"/>
    </location>
</feature>
<keyword evidence="3" id="KW-0328">Glycosyltransferase</keyword>
<dbReference type="GO" id="GO:0009103">
    <property type="term" value="P:lipopolysaccharide biosynthetic process"/>
    <property type="evidence" value="ECO:0007669"/>
    <property type="project" value="UniProtKB-ARBA"/>
</dbReference>
<feature type="transmembrane region" description="Helical" evidence="8">
    <location>
        <begin position="171"/>
        <end position="188"/>
    </location>
</feature>
<feature type="transmembrane region" description="Helical" evidence="8">
    <location>
        <begin position="320"/>
        <end position="338"/>
    </location>
</feature>
<proteinExistence type="predicted"/>
<dbReference type="PANTHER" id="PTHR33908:SF11">
    <property type="entry name" value="MEMBRANE PROTEIN"/>
    <property type="match status" value="1"/>
</dbReference>
<feature type="transmembrane region" description="Helical" evidence="8">
    <location>
        <begin position="374"/>
        <end position="394"/>
    </location>
</feature>
<evidence type="ECO:0000256" key="7">
    <source>
        <dbReference type="ARBA" id="ARBA00023136"/>
    </source>
</evidence>
<name>A0A161XM79_NODSP</name>
<evidence type="ECO:0000256" key="2">
    <source>
        <dbReference type="ARBA" id="ARBA00022475"/>
    </source>
</evidence>
<keyword evidence="5 8" id="KW-0812">Transmembrane</keyword>
<dbReference type="OrthoDB" id="495800at2"/>
<keyword evidence="6 8" id="KW-1133">Transmembrane helix</keyword>
<evidence type="ECO:0000313" key="10">
    <source>
        <dbReference type="Proteomes" id="UP000076555"/>
    </source>
</evidence>
<dbReference type="GO" id="GO:0005886">
    <property type="term" value="C:plasma membrane"/>
    <property type="evidence" value="ECO:0007669"/>
    <property type="project" value="UniProtKB-SubCell"/>
</dbReference>
<evidence type="ECO:0000256" key="4">
    <source>
        <dbReference type="ARBA" id="ARBA00022679"/>
    </source>
</evidence>
<sequence length="547" mass="62385">MRNLILVPSWLRFLIIFLLAMGILFRFVNLEGKIYSHDETYTSLRISGYTVDEVKQQIFNGRVISKESFARFQRPNLEKGFSDTIMSLATEDPQNPPLYYLIARLWVQIFGDSVTAIRGLSALMSLLVLPCIYWLCRELFNVPLSVPWLAIALMAISPIHVLYAQEARADILWLVTIILCSAALLRAMRLESKDDIELAQGQQIPDRFATWGIYVVTLVFSLYTSLWSVFVALAQGIYIITITRFQLTETVRAYLIASSLGFLAFMPWMMIVVANFLEFLISADVAKNETSLMALIALVLIQVSRIFLDLNFSLENYLGYLISSIFLIIVGYAIYFICRTTNYKIWYFLVTLMIVPVIPIMLPNLFIGDIFSSSQAYLIPGYLSVQLAVAYLLATQIYNGIVSRRRIWQVILVLLIVCGLVSSRVSYEAKTWWNKGISNGNPEVAKIINQAESPLLISDSQGTNYGNVFSLSYLVQPKVRFQLVKSRDIPDIPAGFTDIFLLNPADTWRRELETRYKSTTSVVYSNNYYLLWKLANPRILKYLGEIP</sequence>
<feature type="transmembrane region" description="Helical" evidence="8">
    <location>
        <begin position="9"/>
        <end position="28"/>
    </location>
</feature>
<evidence type="ECO:0000313" key="9">
    <source>
        <dbReference type="EMBL" id="KZL50941.1"/>
    </source>
</evidence>
<evidence type="ECO:0000256" key="5">
    <source>
        <dbReference type="ARBA" id="ARBA00022692"/>
    </source>
</evidence>
<dbReference type="Proteomes" id="UP000076555">
    <property type="component" value="Unassembled WGS sequence"/>
</dbReference>
<dbReference type="EMBL" id="LWAJ01000058">
    <property type="protein sequence ID" value="KZL50941.1"/>
    <property type="molecule type" value="Genomic_DNA"/>
</dbReference>
<keyword evidence="2" id="KW-1003">Cell membrane</keyword>
<protein>
    <submittedName>
        <fullName evidence="9">Uncharacterized protein</fullName>
    </submittedName>
</protein>
<keyword evidence="4" id="KW-0808">Transferase</keyword>
<gene>
    <name evidence="9" type="ORF">A2T98_04955</name>
</gene>
<feature type="transmembrane region" description="Helical" evidence="8">
    <location>
        <begin position="116"/>
        <end position="136"/>
    </location>
</feature>
<dbReference type="AlphaFoldDB" id="A0A161XM79"/>
<feature type="transmembrane region" description="Helical" evidence="8">
    <location>
        <begin position="208"/>
        <end position="241"/>
    </location>
</feature>
<evidence type="ECO:0000256" key="1">
    <source>
        <dbReference type="ARBA" id="ARBA00004651"/>
    </source>
</evidence>
<feature type="transmembrane region" description="Helical" evidence="8">
    <location>
        <begin position="148"/>
        <end position="165"/>
    </location>
</feature>
<reference evidence="9 10" key="1">
    <citation type="submission" date="2016-04" db="EMBL/GenBank/DDBJ databases">
        <title>Draft Genome Assembly of the Bloom-forming Cyanobacterium Nodularia spumigena Strain CENA596 in Shrimp Production Ponds.</title>
        <authorList>
            <person name="Popin R.V."/>
            <person name="Rigonato J."/>
            <person name="Abreu V.A."/>
            <person name="Andreote A.P."/>
            <person name="Silveira S.B."/>
            <person name="Odebrecht C."/>
            <person name="Fiore M.F."/>
        </authorList>
    </citation>
    <scope>NUCLEOTIDE SEQUENCE [LARGE SCALE GENOMIC DNA]</scope>
    <source>
        <strain evidence="9 10">CENA596</strain>
    </source>
</reference>
<evidence type="ECO:0000256" key="6">
    <source>
        <dbReference type="ARBA" id="ARBA00022989"/>
    </source>
</evidence>
<dbReference type="GO" id="GO:0016763">
    <property type="term" value="F:pentosyltransferase activity"/>
    <property type="evidence" value="ECO:0007669"/>
    <property type="project" value="TreeGrafter"/>
</dbReference>
<dbReference type="PANTHER" id="PTHR33908">
    <property type="entry name" value="MANNOSYLTRANSFERASE YKCB-RELATED"/>
    <property type="match status" value="1"/>
</dbReference>
<dbReference type="RefSeq" id="WP_063871815.1">
    <property type="nucleotide sequence ID" value="NZ_CAWMRI010000058.1"/>
</dbReference>
<dbReference type="InterPro" id="IPR050297">
    <property type="entry name" value="LipidA_mod_glycosyltrf_83"/>
</dbReference>
<feature type="transmembrane region" description="Helical" evidence="8">
    <location>
        <begin position="406"/>
        <end position="427"/>
    </location>
</feature>
<keyword evidence="7 8" id="KW-0472">Membrane</keyword>
<comment type="caution">
    <text evidence="9">The sequence shown here is derived from an EMBL/GenBank/DDBJ whole genome shotgun (WGS) entry which is preliminary data.</text>
</comment>
<comment type="subcellular location">
    <subcellularLocation>
        <location evidence="1">Cell membrane</location>
        <topology evidence="1">Multi-pass membrane protein</topology>
    </subcellularLocation>
</comment>
<organism evidence="9 10">
    <name type="scientific">Nodularia spumigena CENA596</name>
    <dbReference type="NCBI Taxonomy" id="1819295"/>
    <lineage>
        <taxon>Bacteria</taxon>
        <taxon>Bacillati</taxon>
        <taxon>Cyanobacteriota</taxon>
        <taxon>Cyanophyceae</taxon>
        <taxon>Nostocales</taxon>
        <taxon>Nodulariaceae</taxon>
        <taxon>Nodularia</taxon>
    </lineage>
</organism>
<accession>A0A161XM79</accession>
<evidence type="ECO:0000256" key="8">
    <source>
        <dbReference type="SAM" id="Phobius"/>
    </source>
</evidence>
<feature type="transmembrane region" description="Helical" evidence="8">
    <location>
        <begin position="253"/>
        <end position="277"/>
    </location>
</feature>